<sequence length="446" mass="51273">MQKEFISLLYIYDSKIRDDLSKFSKQNGFILNTCDDFFNASDQVESTAPDLILIDSDANTLKGFEKGVNELIKTASIFKPAVFLVLSEFPEPENRLALLGMGIDEFLIKPFFIRELKEKYNIYHQLKHLQQKILARDRKIEKTFEYLDKFKNEVKKTKAELFEERTMLNNVLKQINHMTGERNRLKKEKSELKKNLADNMEGFGEILSRLIKARIEKNRGHGERVAHIVHFIGKQLKLDEKKLEDLKKAAMLHEVGLLFIPQVILNKAKDQLTDYEKDLFVQYPVKGADLLSTCTEFGNCAQIIRYLNENADGTGSPKRLKRRYIPLLSRILSGADVFDTLKNEKDVTSIENFLEKLEGFSGTRLDPNIVVWLETYAVLHMGSDSYRVKGVGVHQLEPGMSLGTALFTNTGTKLFSVNTLLTKDAIDKIKKYNREYPVNETVYIRA</sequence>
<evidence type="ECO:0000313" key="5">
    <source>
        <dbReference type="EMBL" id="CCK79499.1"/>
    </source>
</evidence>
<dbReference type="Gene3D" id="3.40.50.2300">
    <property type="match status" value="1"/>
</dbReference>
<dbReference type="InterPro" id="IPR037522">
    <property type="entry name" value="HD_GYP_dom"/>
</dbReference>
<dbReference type="HOGENOM" id="CLU_600950_0_0_7"/>
<dbReference type="InterPro" id="IPR052020">
    <property type="entry name" value="Cyclic_di-GMP/3'3'-cGAMP_PDE"/>
</dbReference>
<dbReference type="KEGG" id="dto:TOL2_C13360"/>
<evidence type="ECO:0000313" key="6">
    <source>
        <dbReference type="Proteomes" id="UP000007347"/>
    </source>
</evidence>
<feature type="domain" description="Response regulatory" evidence="3">
    <location>
        <begin position="6"/>
        <end position="124"/>
    </location>
</feature>
<reference evidence="5 6" key="1">
    <citation type="journal article" date="2013" name="Environ. Microbiol.">
        <title>Complete genome, catabolic sub-proteomes and key-metabolites of Desulfobacula toluolica Tol2, a marine, aromatic compound-degrading, sulfate-reducing bacterium.</title>
        <authorList>
            <person name="Wohlbrand L."/>
            <person name="Jacob J.H."/>
            <person name="Kube M."/>
            <person name="Mussmann M."/>
            <person name="Jarling R."/>
            <person name="Beck A."/>
            <person name="Amann R."/>
            <person name="Wilkes H."/>
            <person name="Reinhardt R."/>
            <person name="Rabus R."/>
        </authorList>
    </citation>
    <scope>NUCLEOTIDE SEQUENCE [LARGE SCALE GENOMIC DNA]</scope>
    <source>
        <strain evidence="6">DSM 7467 / Tol2</strain>
    </source>
</reference>
<feature type="modified residue" description="4-aspartylphosphate" evidence="1">
    <location>
        <position position="55"/>
    </location>
</feature>
<dbReference type="RefSeq" id="WP_014956846.1">
    <property type="nucleotide sequence ID" value="NC_018645.1"/>
</dbReference>
<proteinExistence type="predicted"/>
<dbReference type="PANTHER" id="PTHR45228:SF4">
    <property type="entry name" value="LIPOPROTEIN"/>
    <property type="match status" value="1"/>
</dbReference>
<dbReference type="PROSITE" id="PS50110">
    <property type="entry name" value="RESPONSE_REGULATORY"/>
    <property type="match status" value="1"/>
</dbReference>
<evidence type="ECO:0000259" key="3">
    <source>
        <dbReference type="PROSITE" id="PS50110"/>
    </source>
</evidence>
<accession>K0N654</accession>
<dbReference type="AlphaFoldDB" id="K0N654"/>
<dbReference type="PANTHER" id="PTHR45228">
    <property type="entry name" value="CYCLIC DI-GMP PHOSPHODIESTERASE TM_0186-RELATED"/>
    <property type="match status" value="1"/>
</dbReference>
<dbReference type="SUPFAM" id="SSF52172">
    <property type="entry name" value="CheY-like"/>
    <property type="match status" value="1"/>
</dbReference>
<protein>
    <submittedName>
        <fullName evidence="5">Response regulator receiver modulated metal-dependent phosphohydrolase</fullName>
    </submittedName>
</protein>
<organism evidence="5 6">
    <name type="scientific">Desulfobacula toluolica (strain DSM 7467 / Tol2)</name>
    <dbReference type="NCBI Taxonomy" id="651182"/>
    <lineage>
        <taxon>Bacteria</taxon>
        <taxon>Pseudomonadati</taxon>
        <taxon>Thermodesulfobacteriota</taxon>
        <taxon>Desulfobacteria</taxon>
        <taxon>Desulfobacterales</taxon>
        <taxon>Desulfobacteraceae</taxon>
        <taxon>Desulfobacula</taxon>
    </lineage>
</organism>
<dbReference type="PROSITE" id="PS51832">
    <property type="entry name" value="HD_GYP"/>
    <property type="match status" value="1"/>
</dbReference>
<name>K0N654_DESTT</name>
<gene>
    <name evidence="5" type="ordered locus">TOL2_C13360</name>
</gene>
<feature type="domain" description="HD-GYP" evidence="4">
    <location>
        <begin position="196"/>
        <end position="389"/>
    </location>
</feature>
<dbReference type="Gene3D" id="1.10.3210.10">
    <property type="entry name" value="Hypothetical protein af1432"/>
    <property type="match status" value="1"/>
</dbReference>
<feature type="coiled-coil region" evidence="2">
    <location>
        <begin position="168"/>
        <end position="202"/>
    </location>
</feature>
<dbReference type="InterPro" id="IPR003607">
    <property type="entry name" value="HD/PDEase_dom"/>
</dbReference>
<dbReference type="GO" id="GO:0016787">
    <property type="term" value="F:hydrolase activity"/>
    <property type="evidence" value="ECO:0007669"/>
    <property type="project" value="UniProtKB-KW"/>
</dbReference>
<dbReference type="EMBL" id="FO203503">
    <property type="protein sequence ID" value="CCK79499.1"/>
    <property type="molecule type" value="Genomic_DNA"/>
</dbReference>
<keyword evidence="1" id="KW-0597">Phosphoprotein</keyword>
<dbReference type="STRING" id="651182.TOL2_C13360"/>
<evidence type="ECO:0000256" key="1">
    <source>
        <dbReference type="PROSITE-ProRule" id="PRU00169"/>
    </source>
</evidence>
<dbReference type="Proteomes" id="UP000007347">
    <property type="component" value="Chromosome"/>
</dbReference>
<evidence type="ECO:0000259" key="4">
    <source>
        <dbReference type="PROSITE" id="PS51832"/>
    </source>
</evidence>
<dbReference type="GO" id="GO:0000160">
    <property type="term" value="P:phosphorelay signal transduction system"/>
    <property type="evidence" value="ECO:0007669"/>
    <property type="project" value="InterPro"/>
</dbReference>
<dbReference type="SMART" id="SM00471">
    <property type="entry name" value="HDc"/>
    <property type="match status" value="1"/>
</dbReference>
<dbReference type="InterPro" id="IPR011006">
    <property type="entry name" value="CheY-like_superfamily"/>
</dbReference>
<dbReference type="OrthoDB" id="5411471at2"/>
<dbReference type="CDD" id="cd00077">
    <property type="entry name" value="HDc"/>
    <property type="match status" value="1"/>
</dbReference>
<dbReference type="SUPFAM" id="SSF109604">
    <property type="entry name" value="HD-domain/PDEase-like"/>
    <property type="match status" value="1"/>
</dbReference>
<evidence type="ECO:0000256" key="2">
    <source>
        <dbReference type="SAM" id="Coils"/>
    </source>
</evidence>
<keyword evidence="5" id="KW-0378">Hydrolase</keyword>
<dbReference type="Pfam" id="PF13487">
    <property type="entry name" value="HD_5"/>
    <property type="match status" value="1"/>
</dbReference>
<dbReference type="InterPro" id="IPR001789">
    <property type="entry name" value="Sig_transdc_resp-reg_receiver"/>
</dbReference>
<keyword evidence="2" id="KW-0175">Coiled coil</keyword>
<keyword evidence="6" id="KW-1185">Reference proteome</keyword>